<dbReference type="SUPFAM" id="SSF46785">
    <property type="entry name" value="Winged helix' DNA-binding domain"/>
    <property type="match status" value="1"/>
</dbReference>
<protein>
    <submittedName>
        <fullName evidence="2">PadR family transcriptional regulator</fullName>
    </submittedName>
</protein>
<dbReference type="AlphaFoldDB" id="A0A430B6G8"/>
<sequence>MDEPLTDSNYLILLALLEPKHGYAIMKQITEITEGRVSIGPASMYTILKKLLKSEFIALEQDDDRKKVYLITESGIEKLEEEVERRRLFYLAGESLLSERKGGANENRK</sequence>
<dbReference type="InterPro" id="IPR052509">
    <property type="entry name" value="Metal_resp_DNA-bind_regulator"/>
</dbReference>
<comment type="caution">
    <text evidence="2">The sequence shown here is derived from an EMBL/GenBank/DDBJ whole genome shotgun (WGS) entry which is preliminary data.</text>
</comment>
<dbReference type="InterPro" id="IPR005149">
    <property type="entry name" value="Tscrpt_reg_PadR_N"/>
</dbReference>
<dbReference type="Pfam" id="PF03551">
    <property type="entry name" value="PadR"/>
    <property type="match status" value="1"/>
</dbReference>
<dbReference type="InterPro" id="IPR036388">
    <property type="entry name" value="WH-like_DNA-bd_sf"/>
</dbReference>
<dbReference type="OrthoDB" id="9814826at2"/>
<dbReference type="PANTHER" id="PTHR33169:SF13">
    <property type="entry name" value="PADR-FAMILY TRANSCRIPTIONAL REGULATOR"/>
    <property type="match status" value="1"/>
</dbReference>
<gene>
    <name evidence="2" type="ORF">CBF28_05520</name>
</gene>
<evidence type="ECO:0000313" key="2">
    <source>
        <dbReference type="EMBL" id="RSU15893.1"/>
    </source>
</evidence>
<name>A0A430B6G8_9ENTE</name>
<dbReference type="GeneID" id="95581755"/>
<dbReference type="InterPro" id="IPR036390">
    <property type="entry name" value="WH_DNA-bd_sf"/>
</dbReference>
<keyword evidence="3" id="KW-1185">Reference proteome</keyword>
<evidence type="ECO:0000259" key="1">
    <source>
        <dbReference type="Pfam" id="PF03551"/>
    </source>
</evidence>
<accession>A0A430B6G8</accession>
<dbReference type="PANTHER" id="PTHR33169">
    <property type="entry name" value="PADR-FAMILY TRANSCRIPTIONAL REGULATOR"/>
    <property type="match status" value="1"/>
</dbReference>
<dbReference type="Proteomes" id="UP000288028">
    <property type="component" value="Unassembled WGS sequence"/>
</dbReference>
<dbReference type="Gene3D" id="1.10.10.10">
    <property type="entry name" value="Winged helix-like DNA-binding domain superfamily/Winged helix DNA-binding domain"/>
    <property type="match status" value="1"/>
</dbReference>
<feature type="domain" description="Transcription regulator PadR N-terminal" evidence="1">
    <location>
        <begin position="14"/>
        <end position="81"/>
    </location>
</feature>
<evidence type="ECO:0000313" key="3">
    <source>
        <dbReference type="Proteomes" id="UP000288028"/>
    </source>
</evidence>
<proteinExistence type="predicted"/>
<organism evidence="2 3">
    <name type="scientific">Vagococcus carniphilus</name>
    <dbReference type="NCBI Taxonomy" id="218144"/>
    <lineage>
        <taxon>Bacteria</taxon>
        <taxon>Bacillati</taxon>
        <taxon>Bacillota</taxon>
        <taxon>Bacilli</taxon>
        <taxon>Lactobacillales</taxon>
        <taxon>Enterococcaceae</taxon>
        <taxon>Vagococcus</taxon>
    </lineage>
</organism>
<dbReference type="RefSeq" id="WP_126792786.1">
    <property type="nucleotide sequence ID" value="NZ_CP060720.1"/>
</dbReference>
<reference evidence="2 3" key="1">
    <citation type="submission" date="2017-05" db="EMBL/GenBank/DDBJ databases">
        <title>Vagococcus spp. assemblies.</title>
        <authorList>
            <person name="Gulvik C.A."/>
        </authorList>
    </citation>
    <scope>NUCLEOTIDE SEQUENCE [LARGE SCALE GENOMIC DNA]</scope>
    <source>
        <strain evidence="2 3">SS1714</strain>
    </source>
</reference>
<dbReference type="EMBL" id="NGKB01000004">
    <property type="protein sequence ID" value="RSU15893.1"/>
    <property type="molecule type" value="Genomic_DNA"/>
</dbReference>